<comment type="caution">
    <text evidence="2">The sequence shown here is derived from an EMBL/GenBank/DDBJ whole genome shotgun (WGS) entry which is preliminary data.</text>
</comment>
<protein>
    <submittedName>
        <fullName evidence="2">Uncharacterized protein</fullName>
    </submittedName>
</protein>
<dbReference type="Proteomes" id="UP001623558">
    <property type="component" value="Unassembled WGS sequence"/>
</dbReference>
<keyword evidence="3" id="KW-1185">Reference proteome</keyword>
<sequence length="50" mass="5499">MNTQISKTEESDETPEKRNWVSPEISNWENDIIKNSVGIGADGGSKAYAT</sequence>
<proteinExistence type="predicted"/>
<organism evidence="2 3">
    <name type="scientific">Aquirufa salirivi</name>
    <dbReference type="NCBI Taxonomy" id="3104729"/>
    <lineage>
        <taxon>Bacteria</taxon>
        <taxon>Pseudomonadati</taxon>
        <taxon>Bacteroidota</taxon>
        <taxon>Cytophagia</taxon>
        <taxon>Cytophagales</taxon>
        <taxon>Flectobacillaceae</taxon>
        <taxon>Aquirufa</taxon>
    </lineage>
</organism>
<dbReference type="RefSeq" id="WP_406751413.1">
    <property type="nucleotide sequence ID" value="NZ_JBEWZH010000006.1"/>
</dbReference>
<accession>A0ABW8RUZ4</accession>
<evidence type="ECO:0000313" key="3">
    <source>
        <dbReference type="Proteomes" id="UP001623558"/>
    </source>
</evidence>
<evidence type="ECO:0000313" key="2">
    <source>
        <dbReference type="EMBL" id="MFL0162569.1"/>
    </source>
</evidence>
<evidence type="ECO:0000256" key="1">
    <source>
        <dbReference type="SAM" id="MobiDB-lite"/>
    </source>
</evidence>
<reference evidence="2 3" key="1">
    <citation type="submission" date="2024-07" db="EMBL/GenBank/DDBJ databases">
        <authorList>
            <person name="Pitt A."/>
            <person name="Hahn M.W."/>
        </authorList>
    </citation>
    <scope>NUCLEOTIDE SEQUENCE [LARGE SCALE GENOMIC DNA]</scope>
    <source>
        <strain evidence="2 3">1-SAACH-A3</strain>
    </source>
</reference>
<name>A0ABW8RUZ4_9BACT</name>
<gene>
    <name evidence="2" type="ORF">U0R11_09230</name>
</gene>
<dbReference type="EMBL" id="JBEWZH010000006">
    <property type="protein sequence ID" value="MFL0162569.1"/>
    <property type="molecule type" value="Genomic_DNA"/>
</dbReference>
<feature type="region of interest" description="Disordered" evidence="1">
    <location>
        <begin position="1"/>
        <end position="23"/>
    </location>
</feature>